<reference evidence="5 6" key="1">
    <citation type="submission" date="2024-08" db="EMBL/GenBank/DDBJ databases">
        <title>Two novel Cytobacillus novel species.</title>
        <authorList>
            <person name="Liu G."/>
        </authorList>
    </citation>
    <scope>NUCLEOTIDE SEQUENCE [LARGE SCALE GENOMIC DNA]</scope>
    <source>
        <strain evidence="5 6">FJAT-54145</strain>
    </source>
</reference>
<accession>A0ABW6KH73</accession>
<dbReference type="Pfam" id="PF13556">
    <property type="entry name" value="HTH_30"/>
    <property type="match status" value="1"/>
</dbReference>
<evidence type="ECO:0000256" key="1">
    <source>
        <dbReference type="ARBA" id="ARBA00006754"/>
    </source>
</evidence>
<dbReference type="PANTHER" id="PTHR33744:SF16">
    <property type="entry name" value="CARBOHYDRATE DIACID REGULATOR"/>
    <property type="match status" value="1"/>
</dbReference>
<dbReference type="Proteomes" id="UP001601059">
    <property type="component" value="Unassembled WGS sequence"/>
</dbReference>
<organism evidence="5 6">
    <name type="scientific">Cytobacillus spartinae</name>
    <dbReference type="NCBI Taxonomy" id="3299023"/>
    <lineage>
        <taxon>Bacteria</taxon>
        <taxon>Bacillati</taxon>
        <taxon>Bacillota</taxon>
        <taxon>Bacilli</taxon>
        <taxon>Bacillales</taxon>
        <taxon>Bacillaceae</taxon>
        <taxon>Cytobacillus</taxon>
    </lineage>
</organism>
<feature type="domain" description="CdaR GGDEF-like" evidence="4">
    <location>
        <begin position="143"/>
        <end position="261"/>
    </location>
</feature>
<evidence type="ECO:0000313" key="5">
    <source>
        <dbReference type="EMBL" id="MFE8703603.1"/>
    </source>
</evidence>
<dbReference type="InterPro" id="IPR051448">
    <property type="entry name" value="CdaR-like_regulators"/>
</dbReference>
<dbReference type="EMBL" id="JBIACK010000017">
    <property type="protein sequence ID" value="MFE8703603.1"/>
    <property type="molecule type" value="Genomic_DNA"/>
</dbReference>
<feature type="domain" description="PucR C-terminal helix-turn-helix" evidence="3">
    <location>
        <begin position="309"/>
        <end position="362"/>
    </location>
</feature>
<comment type="similarity">
    <text evidence="1">Belongs to the CdaR family.</text>
</comment>
<dbReference type="InterPro" id="IPR008599">
    <property type="entry name" value="Diacid_rec"/>
</dbReference>
<comment type="caution">
    <text evidence="5">The sequence shown here is derived from an EMBL/GenBank/DDBJ whole genome shotgun (WGS) entry which is preliminary data.</text>
</comment>
<evidence type="ECO:0000259" key="4">
    <source>
        <dbReference type="Pfam" id="PF17853"/>
    </source>
</evidence>
<proteinExistence type="inferred from homology"/>
<dbReference type="RefSeq" id="WP_389364264.1">
    <property type="nucleotide sequence ID" value="NZ_JBIACK010000017.1"/>
</dbReference>
<dbReference type="Pfam" id="PF05651">
    <property type="entry name" value="Diacid_rec"/>
    <property type="match status" value="1"/>
</dbReference>
<sequence>MLIRELAEKVVAEVRKLLTEDIIVVDTTGIIIASTDPKRIDTFHEGALIACKQKDKIVISKKDEAILQGVKAGINLPVFFQGDVIGVIGITGTPDTVSPYGEIIRKMTELLISESYYTEQLDWQSRTMEAFLFDWIQLRDWDSTFISRAKLLNINLELNRRIMIAEFKHESFHLHREAWASVFTWNELGNDDLIVRWGNNRIICIFANAEYQSKTYFKERVIRFQHFLTEQLGLPITIGVGAVVNSVKLYESYQQAERAIKSSTINNRIVYDEDLRLEMILEEIKRETKNDFIQRTIGNLLEDKDLEYTLRALLDQNFSLKNTADVLHVHINTLHYRLKKISELTNLNPRHLDDLFLIYLAFVLLDKHTK</sequence>
<evidence type="ECO:0000313" key="6">
    <source>
        <dbReference type="Proteomes" id="UP001601059"/>
    </source>
</evidence>
<evidence type="ECO:0000259" key="2">
    <source>
        <dbReference type="Pfam" id="PF05651"/>
    </source>
</evidence>
<keyword evidence="6" id="KW-1185">Reference proteome</keyword>
<evidence type="ECO:0000259" key="3">
    <source>
        <dbReference type="Pfam" id="PF13556"/>
    </source>
</evidence>
<protein>
    <submittedName>
        <fullName evidence="5">CdaR family transcriptional regulator</fullName>
    </submittedName>
</protein>
<feature type="domain" description="Putative sugar diacid recognition" evidence="2">
    <location>
        <begin position="4"/>
        <end position="135"/>
    </location>
</feature>
<dbReference type="InterPro" id="IPR042070">
    <property type="entry name" value="PucR_C-HTH_sf"/>
</dbReference>
<name>A0ABW6KH73_9BACI</name>
<dbReference type="Gene3D" id="1.10.10.2840">
    <property type="entry name" value="PucR C-terminal helix-turn-helix domain"/>
    <property type="match status" value="1"/>
</dbReference>
<dbReference type="InterPro" id="IPR025736">
    <property type="entry name" value="PucR_C-HTH_dom"/>
</dbReference>
<dbReference type="InterPro" id="IPR041522">
    <property type="entry name" value="CdaR_GGDEF"/>
</dbReference>
<gene>
    <name evidence="5" type="ORF">ACFYKX_23845</name>
</gene>
<dbReference type="Pfam" id="PF17853">
    <property type="entry name" value="GGDEF_2"/>
    <property type="match status" value="1"/>
</dbReference>
<dbReference type="PANTHER" id="PTHR33744">
    <property type="entry name" value="CARBOHYDRATE DIACID REGULATOR"/>
    <property type="match status" value="1"/>
</dbReference>